<dbReference type="InterPro" id="IPR011706">
    <property type="entry name" value="Cu-oxidase_C"/>
</dbReference>
<keyword evidence="10 16" id="KW-1133">Transmembrane helix</keyword>
<evidence type="ECO:0000256" key="11">
    <source>
        <dbReference type="ARBA" id="ARBA00023002"/>
    </source>
</evidence>
<feature type="domain" description="Plastocyanin-like" evidence="18">
    <location>
        <begin position="709"/>
        <end position="796"/>
    </location>
</feature>
<keyword evidence="6 16" id="KW-0812">Transmembrane</keyword>
<name>A0A8C7JPW9_ONCKI</name>
<dbReference type="PROSITE" id="PS00079">
    <property type="entry name" value="MULTICOPPER_OXIDASE1"/>
    <property type="match status" value="3"/>
</dbReference>
<evidence type="ECO:0000256" key="7">
    <source>
        <dbReference type="ARBA" id="ARBA00022723"/>
    </source>
</evidence>
<proteinExistence type="inferred from homology"/>
<evidence type="ECO:0000256" key="10">
    <source>
        <dbReference type="ARBA" id="ARBA00022989"/>
    </source>
</evidence>
<evidence type="ECO:0000259" key="18">
    <source>
        <dbReference type="Pfam" id="PF07732"/>
    </source>
</evidence>
<dbReference type="InterPro" id="IPR045087">
    <property type="entry name" value="Cu-oxidase_fam"/>
</dbReference>
<dbReference type="Proteomes" id="UP000694557">
    <property type="component" value="Unassembled WGS sequence"/>
</dbReference>
<evidence type="ECO:0000256" key="6">
    <source>
        <dbReference type="ARBA" id="ARBA00022692"/>
    </source>
</evidence>
<dbReference type="InterPro" id="IPR033138">
    <property type="entry name" value="Cu_oxidase_CS"/>
</dbReference>
<keyword evidence="20" id="KW-1185">Reference proteome</keyword>
<evidence type="ECO:0000256" key="1">
    <source>
        <dbReference type="ARBA" id="ARBA00001935"/>
    </source>
</evidence>
<evidence type="ECO:0000256" key="16">
    <source>
        <dbReference type="SAM" id="Phobius"/>
    </source>
</evidence>
<evidence type="ECO:0000256" key="12">
    <source>
        <dbReference type="ARBA" id="ARBA00023065"/>
    </source>
</evidence>
<keyword evidence="11" id="KW-0560">Oxidoreductase</keyword>
<dbReference type="FunFam" id="2.60.40.420:FF:000002">
    <property type="entry name" value="Hephaestin like 1"/>
    <property type="match status" value="2"/>
</dbReference>
<evidence type="ECO:0000256" key="9">
    <source>
        <dbReference type="ARBA" id="ARBA00022737"/>
    </source>
</evidence>
<dbReference type="GO" id="GO:0006826">
    <property type="term" value="P:iron ion transport"/>
    <property type="evidence" value="ECO:0007669"/>
    <property type="project" value="TreeGrafter"/>
</dbReference>
<evidence type="ECO:0000256" key="14">
    <source>
        <dbReference type="ARBA" id="ARBA00023157"/>
    </source>
</evidence>
<dbReference type="InterPro" id="IPR008972">
    <property type="entry name" value="Cupredoxin"/>
</dbReference>
<dbReference type="PANTHER" id="PTHR11709:SF504">
    <property type="entry name" value="PLASTOCYANIN-LIKE DOMAIN-CONTAINING PROTEIN"/>
    <property type="match status" value="1"/>
</dbReference>
<organism evidence="19 20">
    <name type="scientific">Oncorhynchus kisutch</name>
    <name type="common">Coho salmon</name>
    <name type="synonym">Salmo kisutch</name>
    <dbReference type="NCBI Taxonomy" id="8019"/>
    <lineage>
        <taxon>Eukaryota</taxon>
        <taxon>Metazoa</taxon>
        <taxon>Chordata</taxon>
        <taxon>Craniata</taxon>
        <taxon>Vertebrata</taxon>
        <taxon>Euteleostomi</taxon>
        <taxon>Actinopterygii</taxon>
        <taxon>Neopterygii</taxon>
        <taxon>Teleostei</taxon>
        <taxon>Protacanthopterygii</taxon>
        <taxon>Salmoniformes</taxon>
        <taxon>Salmonidae</taxon>
        <taxon>Salmoninae</taxon>
        <taxon>Oncorhynchus</taxon>
    </lineage>
</organism>
<dbReference type="AlphaFoldDB" id="A0A8C7JPW9"/>
<protein>
    <recommendedName>
        <fullName evidence="4">ferroxidase</fullName>
        <ecNumber evidence="4">1.16.3.1</ecNumber>
    </recommendedName>
</protein>
<comment type="similarity">
    <text evidence="3">Belongs to the multicopper oxidase family.</text>
</comment>
<keyword evidence="9" id="KW-0677">Repeat</keyword>
<keyword evidence="14" id="KW-1015">Disulfide bond</keyword>
<dbReference type="Ensembl" id="ENSOKIT00005097040.1">
    <property type="protein sequence ID" value="ENSOKIP00005090811.1"/>
    <property type="gene ID" value="ENSOKIG00005038388.1"/>
</dbReference>
<reference evidence="19" key="2">
    <citation type="submission" date="2025-09" db="UniProtKB">
        <authorList>
            <consortium name="Ensembl"/>
        </authorList>
    </citation>
    <scope>IDENTIFICATION</scope>
</reference>
<feature type="domain" description="Plastocyanin-like" evidence="18">
    <location>
        <begin position="357"/>
        <end position="459"/>
    </location>
</feature>
<evidence type="ECO:0000256" key="15">
    <source>
        <dbReference type="ARBA" id="ARBA00023180"/>
    </source>
</evidence>
<dbReference type="InterPro" id="IPR011707">
    <property type="entry name" value="Cu-oxidase-like_N"/>
</dbReference>
<evidence type="ECO:0000256" key="5">
    <source>
        <dbReference type="ARBA" id="ARBA00022448"/>
    </source>
</evidence>
<evidence type="ECO:0000259" key="17">
    <source>
        <dbReference type="Pfam" id="PF07731"/>
    </source>
</evidence>
<dbReference type="GeneTree" id="ENSGT00940000158517"/>
<evidence type="ECO:0000256" key="13">
    <source>
        <dbReference type="ARBA" id="ARBA00023136"/>
    </source>
</evidence>
<evidence type="ECO:0000256" key="8">
    <source>
        <dbReference type="ARBA" id="ARBA00022729"/>
    </source>
</evidence>
<evidence type="ECO:0000256" key="2">
    <source>
        <dbReference type="ARBA" id="ARBA00004167"/>
    </source>
</evidence>
<gene>
    <name evidence="19" type="primary">LOC109885602</name>
</gene>
<feature type="transmembrane region" description="Helical" evidence="16">
    <location>
        <begin position="44"/>
        <end position="64"/>
    </location>
</feature>
<dbReference type="EC" id="1.16.3.1" evidence="4"/>
<dbReference type="Gene3D" id="2.60.40.420">
    <property type="entry name" value="Cupredoxins - blue copper proteins"/>
    <property type="match status" value="4"/>
</dbReference>
<evidence type="ECO:0000256" key="3">
    <source>
        <dbReference type="ARBA" id="ARBA00010609"/>
    </source>
</evidence>
<dbReference type="PANTHER" id="PTHR11709">
    <property type="entry name" value="MULTI-COPPER OXIDASE"/>
    <property type="match status" value="1"/>
</dbReference>
<evidence type="ECO:0000256" key="4">
    <source>
        <dbReference type="ARBA" id="ARBA00013107"/>
    </source>
</evidence>
<feature type="domain" description="Plastocyanin-like" evidence="17">
    <location>
        <begin position="847"/>
        <end position="962"/>
    </location>
</feature>
<keyword evidence="5" id="KW-0813">Transport</keyword>
<keyword evidence="12" id="KW-0406">Ion transport</keyword>
<dbReference type="InterPro" id="IPR002355">
    <property type="entry name" value="Cu_oxidase_Cu_BS"/>
</dbReference>
<keyword evidence="8" id="KW-0732">Signal</keyword>
<dbReference type="GO" id="GO:0004322">
    <property type="term" value="F:ferroxidase activity"/>
    <property type="evidence" value="ECO:0007669"/>
    <property type="project" value="UniProtKB-EC"/>
</dbReference>
<dbReference type="Pfam" id="PF07732">
    <property type="entry name" value="Cu-oxidase_3"/>
    <property type="match status" value="2"/>
</dbReference>
<keyword evidence="13 16" id="KW-0472">Membrane</keyword>
<keyword evidence="7" id="KW-0479">Metal-binding</keyword>
<sequence length="975" mass="109379">MLRSLLQGWGVWGWAEGVGGGLYICGGLYRVWPGFAWGGSQLVGGGLSWLGGSQLVGVWLVMLWSRCTSFRRGHASLFLQSGPQRIGSVYKKAVYRQYTDASYLIEAPRPGWLGYLGPVLRAEVDDVIIVHLKNFASRNYSMHPHGVFYEKDSEDLFCSRPGSHQTIVTINGYMYGNLLDMKLCQGRRVAWHLFGMGNEVDIHSAYFQGNTLLDRGHRADTLSLFPATFVTAAMVPLATGKWLLSCQVNDHLQAGMQALYEVVSCDDDVSPSAAPPAGPVRKYYLAAETVTWDYAPTGMDTHTNLSLTLPDSPSEVFFGSGDGRIGGSYMKVVYRGYTDDTFTTRQPLSPETQHLGILGPVLRAEVGDILQVVFLNKADRNYSIQPHGLHFDKQYQGTSYQDGVEKPGSAVSPGSRFTYTWQVLDGPSLSDPPCLSYLYYSGSSPVEDTNAGLSGPLLVCRPGALGDRGKQRNVDRELFLLFSVMDENLSWYLQRNIETYGSDQSDPDNQDFQESNNMHAVNGFMYGNLPGLEMCSGDRVFWYTFGLGTEVDIHGVYWEGNTFQRHGTTRDTLSLFPHTTAAVSMLPHTPGVFEVSCRVTDHYNGGMRQQYSVKPCSPESKVKHTHSRASSVVRYYISAEEVEWDYSPNRAWELEKHHATEEDSPGSIFVGRGENRIGPRYKKAVYRQYTDDTFRTQTELQPEQLHLGILGPIIRVEVGEEVLITFKNRASRPYSIHAHGVVTTDTHTPVQPEFRWEVPESSGPGVSDPNCISYAYYSTVDFVKDVFSGLLGPLVVCRQGVLQRGAEEGTRKRRDVEREFALLFMVFDENESWYLEDNIRTYLHTDPSNFTVDDNFIESNKMHGINGKLYGNLHGLTMSNGQTVDWYLLGMGNEVDIHTVHFHAETFTYKTDSVHRADVFDLFPGTFQTVEMTAGNPGTWLLHCHVADHIHAGMETTFTITERERQKNDRQSDRE</sequence>
<comment type="cofactor">
    <cofactor evidence="1">
        <name>Cu cation</name>
        <dbReference type="ChEBI" id="CHEBI:23378"/>
    </cofactor>
</comment>
<accession>A0A8C7JPW9</accession>
<dbReference type="GO" id="GO:0005507">
    <property type="term" value="F:copper ion binding"/>
    <property type="evidence" value="ECO:0007669"/>
    <property type="project" value="InterPro"/>
</dbReference>
<dbReference type="Pfam" id="PF07731">
    <property type="entry name" value="Cu-oxidase_2"/>
    <property type="match status" value="1"/>
</dbReference>
<comment type="subcellular location">
    <subcellularLocation>
        <location evidence="2">Membrane</location>
        <topology evidence="2">Single-pass membrane protein</topology>
    </subcellularLocation>
</comment>
<dbReference type="SUPFAM" id="SSF49503">
    <property type="entry name" value="Cupredoxins"/>
    <property type="match status" value="6"/>
</dbReference>
<feature type="transmembrane region" description="Helical" evidence="16">
    <location>
        <begin position="12"/>
        <end position="32"/>
    </location>
</feature>
<keyword evidence="15" id="KW-0325">Glycoprotein</keyword>
<evidence type="ECO:0000313" key="19">
    <source>
        <dbReference type="Ensembl" id="ENSOKIP00005090811.1"/>
    </source>
</evidence>
<reference evidence="19" key="1">
    <citation type="submission" date="2025-08" db="UniProtKB">
        <authorList>
            <consortium name="Ensembl"/>
        </authorList>
    </citation>
    <scope>IDENTIFICATION</scope>
</reference>
<evidence type="ECO:0000313" key="20">
    <source>
        <dbReference type="Proteomes" id="UP000694557"/>
    </source>
</evidence>
<dbReference type="PROSITE" id="PS00080">
    <property type="entry name" value="MULTICOPPER_OXIDASE2"/>
    <property type="match status" value="1"/>
</dbReference>
<dbReference type="GO" id="GO:0005886">
    <property type="term" value="C:plasma membrane"/>
    <property type="evidence" value="ECO:0007669"/>
    <property type="project" value="TreeGrafter"/>
</dbReference>